<dbReference type="EMBL" id="CP009287">
    <property type="protein sequence ID" value="AIQ69534.1"/>
    <property type="molecule type" value="Genomic_DNA"/>
</dbReference>
<protein>
    <submittedName>
        <fullName evidence="2">Uncharacterized protein</fullName>
    </submittedName>
</protein>
<feature type="region of interest" description="Disordered" evidence="1">
    <location>
        <begin position="60"/>
        <end position="97"/>
    </location>
</feature>
<organism evidence="2 3">
    <name type="scientific">Paenibacillus graminis</name>
    <dbReference type="NCBI Taxonomy" id="189425"/>
    <lineage>
        <taxon>Bacteria</taxon>
        <taxon>Bacillati</taxon>
        <taxon>Bacillota</taxon>
        <taxon>Bacilli</taxon>
        <taxon>Bacillales</taxon>
        <taxon>Paenibacillaceae</taxon>
        <taxon>Paenibacillus</taxon>
    </lineage>
</organism>
<feature type="compositionally biased region" description="Basic and acidic residues" evidence="1">
    <location>
        <begin position="84"/>
        <end position="97"/>
    </location>
</feature>
<name>A0A089NKF3_9BACL</name>
<keyword evidence="3" id="KW-1185">Reference proteome</keyword>
<evidence type="ECO:0000256" key="1">
    <source>
        <dbReference type="SAM" id="MobiDB-lite"/>
    </source>
</evidence>
<evidence type="ECO:0000313" key="3">
    <source>
        <dbReference type="Proteomes" id="UP000029500"/>
    </source>
</evidence>
<dbReference type="Proteomes" id="UP000029500">
    <property type="component" value="Chromosome"/>
</dbReference>
<evidence type="ECO:0000313" key="2">
    <source>
        <dbReference type="EMBL" id="AIQ69534.1"/>
    </source>
</evidence>
<gene>
    <name evidence="2" type="ORF">PGRAT_19275</name>
</gene>
<proteinExistence type="predicted"/>
<sequence>MGRIFARMGAMYSWATPSYMLDHMSFPQIMMYYDYGLEHEENKSNILVGRLAVGLFGAKEQPKKERRVRGDGNQTPDRAAFHKQYGERIKRPEGGGS</sequence>
<dbReference type="eggNOG" id="COG0116">
    <property type="taxonomic scope" value="Bacteria"/>
</dbReference>
<dbReference type="STRING" id="189425.PGRAT_19275"/>
<accession>A0A089NKF3</accession>
<dbReference type="HOGENOM" id="CLU_2534692_0_0_9"/>
<dbReference type="KEGG" id="pgm:PGRAT_19275"/>
<reference evidence="2 3" key="1">
    <citation type="submission" date="2014-08" db="EMBL/GenBank/DDBJ databases">
        <title>Comparative genomics of the Paenibacillus odorifer group.</title>
        <authorList>
            <person name="den Bakker H.C."/>
            <person name="Tsai Y.-C."/>
            <person name="Martin N."/>
            <person name="Korlach J."/>
            <person name="Wiedmann M."/>
        </authorList>
    </citation>
    <scope>NUCLEOTIDE SEQUENCE [LARGE SCALE GENOMIC DNA]</scope>
    <source>
        <strain evidence="2 3">DSM 15220</strain>
    </source>
</reference>
<dbReference type="AlphaFoldDB" id="A0A089NKF3"/>